<evidence type="ECO:0000256" key="5">
    <source>
        <dbReference type="ARBA" id="ARBA00022737"/>
    </source>
</evidence>
<feature type="chain" id="PRO_5038846257" evidence="13">
    <location>
        <begin position="30"/>
        <end position="581"/>
    </location>
</feature>
<evidence type="ECO:0000256" key="12">
    <source>
        <dbReference type="SAM" id="Phobius"/>
    </source>
</evidence>
<evidence type="ECO:0000313" key="16">
    <source>
        <dbReference type="Proteomes" id="UP000822369"/>
    </source>
</evidence>
<evidence type="ECO:0000256" key="8">
    <source>
        <dbReference type="ARBA" id="ARBA00023136"/>
    </source>
</evidence>
<name>A0A9D3BI84_NOTFU</name>
<comment type="subcellular location">
    <subcellularLocation>
        <location evidence="1">Membrane</location>
        <topology evidence="1">Single-pass membrane protein</topology>
    </subcellularLocation>
</comment>
<keyword evidence="6" id="KW-0130">Cell adhesion</keyword>
<feature type="region of interest" description="Disordered" evidence="11">
    <location>
        <begin position="527"/>
        <end position="570"/>
    </location>
</feature>
<feature type="domain" description="Ig-like" evidence="14">
    <location>
        <begin position="236"/>
        <end position="320"/>
    </location>
</feature>
<dbReference type="Pfam" id="PF08205">
    <property type="entry name" value="C2-set_2"/>
    <property type="match status" value="1"/>
</dbReference>
<feature type="region of interest" description="Disordered" evidence="11">
    <location>
        <begin position="406"/>
        <end position="465"/>
    </location>
</feature>
<dbReference type="InterPro" id="IPR013106">
    <property type="entry name" value="Ig_V-set"/>
</dbReference>
<accession>A0A9D3BI84</accession>
<dbReference type="PROSITE" id="PS50835">
    <property type="entry name" value="IG_LIKE"/>
    <property type="match status" value="2"/>
</dbReference>
<feature type="compositionally biased region" description="Low complexity" evidence="11">
    <location>
        <begin position="552"/>
        <end position="561"/>
    </location>
</feature>
<dbReference type="PANTHER" id="PTHR23277">
    <property type="entry name" value="NECTIN-RELATED"/>
    <property type="match status" value="1"/>
</dbReference>
<evidence type="ECO:0000256" key="4">
    <source>
        <dbReference type="ARBA" id="ARBA00022729"/>
    </source>
</evidence>
<keyword evidence="10" id="KW-0325">Glycoprotein</keyword>
<gene>
    <name evidence="15" type="ORF">G4P62_019137</name>
</gene>
<evidence type="ECO:0000256" key="6">
    <source>
        <dbReference type="ARBA" id="ARBA00022889"/>
    </source>
</evidence>
<feature type="compositionally biased region" description="Polar residues" evidence="11">
    <location>
        <begin position="413"/>
        <end position="433"/>
    </location>
</feature>
<dbReference type="Gene3D" id="2.60.40.10">
    <property type="entry name" value="Immunoglobulins"/>
    <property type="match status" value="3"/>
</dbReference>
<keyword evidence="4 13" id="KW-0732">Signal</keyword>
<evidence type="ECO:0000256" key="3">
    <source>
        <dbReference type="ARBA" id="ARBA00022692"/>
    </source>
</evidence>
<evidence type="ECO:0000256" key="10">
    <source>
        <dbReference type="ARBA" id="ARBA00023180"/>
    </source>
</evidence>
<dbReference type="InterPro" id="IPR013098">
    <property type="entry name" value="Ig_I-set"/>
</dbReference>
<feature type="signal peptide" evidence="13">
    <location>
        <begin position="1"/>
        <end position="29"/>
    </location>
</feature>
<feature type="compositionally biased region" description="Basic and acidic residues" evidence="11">
    <location>
        <begin position="455"/>
        <end position="465"/>
    </location>
</feature>
<keyword evidence="3 12" id="KW-0812">Transmembrane</keyword>
<dbReference type="InterPro" id="IPR013783">
    <property type="entry name" value="Ig-like_fold"/>
</dbReference>
<dbReference type="InterPro" id="IPR036179">
    <property type="entry name" value="Ig-like_dom_sf"/>
</dbReference>
<evidence type="ECO:0000256" key="7">
    <source>
        <dbReference type="ARBA" id="ARBA00022989"/>
    </source>
</evidence>
<dbReference type="Proteomes" id="UP000822369">
    <property type="component" value="Chromosome 14"/>
</dbReference>
<evidence type="ECO:0000259" key="14">
    <source>
        <dbReference type="PROSITE" id="PS50835"/>
    </source>
</evidence>
<dbReference type="GO" id="GO:0016020">
    <property type="term" value="C:membrane"/>
    <property type="evidence" value="ECO:0007669"/>
    <property type="project" value="UniProtKB-SubCell"/>
</dbReference>
<protein>
    <submittedName>
        <fullName evidence="15">Transcript variant X1</fullName>
    </submittedName>
</protein>
<dbReference type="GO" id="GO:0005912">
    <property type="term" value="C:adherens junction"/>
    <property type="evidence" value="ECO:0007669"/>
    <property type="project" value="TreeGrafter"/>
</dbReference>
<dbReference type="AlphaFoldDB" id="A0A9D3BI84"/>
<keyword evidence="7 12" id="KW-1133">Transmembrane helix</keyword>
<dbReference type="SMART" id="SM00409">
    <property type="entry name" value="IG"/>
    <property type="match status" value="2"/>
</dbReference>
<keyword evidence="8 12" id="KW-0472">Membrane</keyword>
<dbReference type="InterPro" id="IPR007110">
    <property type="entry name" value="Ig-like_dom"/>
</dbReference>
<keyword evidence="5" id="KW-0677">Repeat</keyword>
<comment type="caution">
    <text evidence="15">The sequence shown here is derived from an EMBL/GenBank/DDBJ whole genome shotgun (WGS) entry which is preliminary data.</text>
</comment>
<dbReference type="InterPro" id="IPR003598">
    <property type="entry name" value="Ig_sub2"/>
</dbReference>
<dbReference type="GO" id="GO:0007157">
    <property type="term" value="P:heterophilic cell-cell adhesion via plasma membrane cell adhesion molecules"/>
    <property type="evidence" value="ECO:0007669"/>
    <property type="project" value="TreeGrafter"/>
</dbReference>
<dbReference type="PANTHER" id="PTHR23277:SF11">
    <property type="entry name" value="NECTIN-4"/>
    <property type="match status" value="1"/>
</dbReference>
<feature type="transmembrane region" description="Helical" evidence="12">
    <location>
        <begin position="344"/>
        <end position="367"/>
    </location>
</feature>
<evidence type="ECO:0000256" key="9">
    <source>
        <dbReference type="ARBA" id="ARBA00023157"/>
    </source>
</evidence>
<organism evidence="15 16">
    <name type="scientific">Nothobranchius furzeri</name>
    <name type="common">Turquoise killifish</name>
    <dbReference type="NCBI Taxonomy" id="105023"/>
    <lineage>
        <taxon>Eukaryota</taxon>
        <taxon>Metazoa</taxon>
        <taxon>Chordata</taxon>
        <taxon>Craniata</taxon>
        <taxon>Vertebrata</taxon>
        <taxon>Euteleostomi</taxon>
        <taxon>Actinopterygii</taxon>
        <taxon>Neopterygii</taxon>
        <taxon>Teleostei</taxon>
        <taxon>Neoteleostei</taxon>
        <taxon>Acanthomorphata</taxon>
        <taxon>Ovalentaria</taxon>
        <taxon>Atherinomorphae</taxon>
        <taxon>Cyprinodontiformes</taxon>
        <taxon>Nothobranchiidae</taxon>
        <taxon>Nothobranchius</taxon>
    </lineage>
</organism>
<dbReference type="InterPro" id="IPR051427">
    <property type="entry name" value="Nectin/Nectin-like"/>
</dbReference>
<proteinExistence type="inferred from homology"/>
<dbReference type="SMART" id="SM00408">
    <property type="entry name" value="IGc2"/>
    <property type="match status" value="2"/>
</dbReference>
<dbReference type="GO" id="GO:0007156">
    <property type="term" value="P:homophilic cell adhesion via plasma membrane adhesion molecules"/>
    <property type="evidence" value="ECO:0007669"/>
    <property type="project" value="TreeGrafter"/>
</dbReference>
<reference evidence="15" key="1">
    <citation type="submission" date="2020-03" db="EMBL/GenBank/DDBJ databases">
        <title>Intra-Species Differences in Population Size shape Life History and Genome Evolution.</title>
        <authorList>
            <person name="Willemsen D."/>
            <person name="Cui R."/>
            <person name="Valenzano D.R."/>
        </authorList>
    </citation>
    <scope>NUCLEOTIDE SEQUENCE</scope>
    <source>
        <strain evidence="15">GRZ</strain>
        <tissue evidence="15">Whole</tissue>
    </source>
</reference>
<dbReference type="InterPro" id="IPR003599">
    <property type="entry name" value="Ig_sub"/>
</dbReference>
<dbReference type="Pfam" id="PF07679">
    <property type="entry name" value="I-set"/>
    <property type="match status" value="1"/>
</dbReference>
<evidence type="ECO:0000256" key="1">
    <source>
        <dbReference type="ARBA" id="ARBA00004167"/>
    </source>
</evidence>
<evidence type="ECO:0000256" key="2">
    <source>
        <dbReference type="ARBA" id="ARBA00007810"/>
    </source>
</evidence>
<dbReference type="KEGG" id="nfu:107372324"/>
<evidence type="ECO:0000256" key="11">
    <source>
        <dbReference type="SAM" id="MobiDB-lite"/>
    </source>
</evidence>
<keyword evidence="9" id="KW-1015">Disulfide bond</keyword>
<evidence type="ECO:0000256" key="13">
    <source>
        <dbReference type="SAM" id="SignalP"/>
    </source>
</evidence>
<dbReference type="InterPro" id="IPR013162">
    <property type="entry name" value="CD80_C2-set"/>
</dbReference>
<dbReference type="EMBL" id="JAAVVJ010000014">
    <property type="protein sequence ID" value="KAF7208974.1"/>
    <property type="molecule type" value="Genomic_DNA"/>
</dbReference>
<dbReference type="Pfam" id="PF07686">
    <property type="entry name" value="V-set"/>
    <property type="match status" value="1"/>
</dbReference>
<comment type="similarity">
    <text evidence="2">Belongs to the nectin family.</text>
</comment>
<feature type="domain" description="Ig-like" evidence="14">
    <location>
        <begin position="26"/>
        <end position="138"/>
    </location>
</feature>
<evidence type="ECO:0000313" key="15">
    <source>
        <dbReference type="EMBL" id="KAF7208974.1"/>
    </source>
</evidence>
<dbReference type="SUPFAM" id="SSF48726">
    <property type="entry name" value="Immunoglobulin"/>
    <property type="match status" value="3"/>
</dbReference>
<sequence>MTSLLNRLSLCVCLLQICVTAIQEEPTEASSNHNIQSVEDTQTILPCHYQPSGNNVIVQVTWMKVKPDGTKEQMIAVHHINGQTGSGAWMNRVYFKSIKPIEDSTLVIMNTRFSDQGDYICRITTFPGGNVDLETSLSVWIVPISSIDSVVVVEGEAFREVASCRSVGFPPPQLSWDTDLNGQASNWTSNNGAVSTYFSLHPLRRMNGMKLDCLVWHPLFPTPRRMKNQLVVQFPPHADVTGYYQNWYVGKEDASLTCTNGGNPKPTITWTRIGGKLPAGAEVTADSLKFTRPLNLSDEGTYQCVAKNSVGEMKAEVEISLEGGCQHVVRCPPEDCDVPDNRGMIYLGAGAAVLFILMLILTLKITCKQRSTIKRLRASLDEKLREIESVGYSPRMETLTESSKLFIGDLEENPTTKSSSSLEPTFTKSTNSLGWKKGGEYDSLGRPSLHNNSRRGRETLRSNKEVALRADRLQRNGVLEKNVFHPPLTPSVILPLANTNEVCEQMSSNTKMPPISVRHTYLSATDDDDEVDEGLGGPASQEHPDEEEDSESSSTFSTSTSRKCPSKINPHLDVIHKAQIV</sequence>